<feature type="signal peptide" evidence="2">
    <location>
        <begin position="1"/>
        <end position="22"/>
    </location>
</feature>
<organism evidence="3 4">
    <name type="scientific">Oceanobacillus oncorhynchi</name>
    <dbReference type="NCBI Taxonomy" id="545501"/>
    <lineage>
        <taxon>Bacteria</taxon>
        <taxon>Bacillati</taxon>
        <taxon>Bacillota</taxon>
        <taxon>Bacilli</taxon>
        <taxon>Bacillales</taxon>
        <taxon>Bacillaceae</taxon>
        <taxon>Oceanobacillus</taxon>
    </lineage>
</organism>
<dbReference type="PROSITE" id="PS51257">
    <property type="entry name" value="PROKAR_LIPOPROTEIN"/>
    <property type="match status" value="1"/>
</dbReference>
<proteinExistence type="predicted"/>
<dbReference type="AlphaFoldDB" id="A0A0A1MX49"/>
<dbReference type="Proteomes" id="UP000040453">
    <property type="component" value="Unassembled WGS sequence"/>
</dbReference>
<feature type="compositionally biased region" description="Basic and acidic residues" evidence="1">
    <location>
        <begin position="31"/>
        <end position="50"/>
    </location>
</feature>
<feature type="region of interest" description="Disordered" evidence="1">
    <location>
        <begin position="26"/>
        <end position="50"/>
    </location>
</feature>
<gene>
    <name evidence="3" type="ORF">BN997_03268</name>
</gene>
<dbReference type="EMBL" id="CDGG01000001">
    <property type="protein sequence ID" value="CEI83361.1"/>
    <property type="molecule type" value="Genomic_DNA"/>
</dbReference>
<keyword evidence="4" id="KW-1185">Reference proteome</keyword>
<keyword evidence="2" id="KW-0732">Signal</keyword>
<evidence type="ECO:0000313" key="4">
    <source>
        <dbReference type="Proteomes" id="UP000040453"/>
    </source>
</evidence>
<evidence type="ECO:0008006" key="5">
    <source>
        <dbReference type="Google" id="ProtNLM"/>
    </source>
</evidence>
<protein>
    <recommendedName>
        <fullName evidence="5">Lipoprotein</fullName>
    </recommendedName>
</protein>
<evidence type="ECO:0000313" key="3">
    <source>
        <dbReference type="EMBL" id="CEI83361.1"/>
    </source>
</evidence>
<accession>A0A0A1MX49</accession>
<evidence type="ECO:0000256" key="2">
    <source>
        <dbReference type="SAM" id="SignalP"/>
    </source>
</evidence>
<name>A0A0A1MX49_9BACI</name>
<sequence length="50" mass="5648">MKFKKLTICMITCILSAGMLFGCGTSQDEQQQDKPFEHPQRDDWGGKGNQ</sequence>
<evidence type="ECO:0000256" key="1">
    <source>
        <dbReference type="SAM" id="MobiDB-lite"/>
    </source>
</evidence>
<feature type="chain" id="PRO_5039024927" description="Lipoprotein" evidence="2">
    <location>
        <begin position="23"/>
        <end position="50"/>
    </location>
</feature>
<reference evidence="3 4" key="1">
    <citation type="submission" date="2014-11" db="EMBL/GenBank/DDBJ databases">
        <authorList>
            <person name="Urmite Genomes Urmite Genomes"/>
        </authorList>
    </citation>
    <scope>NUCLEOTIDE SEQUENCE [LARGE SCALE GENOMIC DNA]</scope>
    <source>
        <strain evidence="3 4">Oc5</strain>
    </source>
</reference>
<dbReference type="RefSeq" id="WP_175297052.1">
    <property type="nucleotide sequence ID" value="NZ_CDGG01000001.1"/>
</dbReference>